<evidence type="ECO:0008006" key="3">
    <source>
        <dbReference type="Google" id="ProtNLM"/>
    </source>
</evidence>
<gene>
    <name evidence="1" type="ORF">GPY48_14750</name>
</gene>
<evidence type="ECO:0000313" key="2">
    <source>
        <dbReference type="Proteomes" id="UP000466619"/>
    </source>
</evidence>
<protein>
    <recommendedName>
        <fullName evidence="3">Transposase</fullName>
    </recommendedName>
</protein>
<dbReference type="EMBL" id="WSFC01000032">
    <property type="protein sequence ID" value="NDL04422.1"/>
    <property type="molecule type" value="Genomic_DNA"/>
</dbReference>
<keyword evidence="2" id="KW-1185">Reference proteome</keyword>
<dbReference type="RefSeq" id="WP_162120531.1">
    <property type="nucleotide sequence ID" value="NZ_CAWNYH010000023.1"/>
</dbReference>
<comment type="caution">
    <text evidence="1">The sequence shown here is derived from an EMBL/GenBank/DDBJ whole genome shotgun (WGS) entry which is preliminary data.</text>
</comment>
<dbReference type="GeneID" id="88808772"/>
<accession>A0ABX0ANT0</accession>
<sequence length="47" mass="5295">MIKLSKKQALKVVKTTVKVLCYLKSAVKKMTFNNGLKPAHHKAINEN</sequence>
<dbReference type="Proteomes" id="UP000466619">
    <property type="component" value="Unassembled WGS sequence"/>
</dbReference>
<reference evidence="1 2" key="1">
    <citation type="submission" date="2019-12" db="EMBL/GenBank/DDBJ databases">
        <title>Engineering Photorhabdus to improve their lethality against agricultural pests.</title>
        <authorList>
            <person name="Machado R.A.R."/>
        </authorList>
    </citation>
    <scope>NUCLEOTIDE SEQUENCE [LARGE SCALE GENOMIC DNA]</scope>
    <source>
        <strain evidence="1 2">M-CN4</strain>
    </source>
</reference>
<evidence type="ECO:0000313" key="1">
    <source>
        <dbReference type="EMBL" id="NDL04422.1"/>
    </source>
</evidence>
<organism evidence="1 2">
    <name type="scientific">Photorhabdus bodei</name>
    <dbReference type="NCBI Taxonomy" id="2029681"/>
    <lineage>
        <taxon>Bacteria</taxon>
        <taxon>Pseudomonadati</taxon>
        <taxon>Pseudomonadota</taxon>
        <taxon>Gammaproteobacteria</taxon>
        <taxon>Enterobacterales</taxon>
        <taxon>Morganellaceae</taxon>
        <taxon>Photorhabdus</taxon>
    </lineage>
</organism>
<proteinExistence type="predicted"/>
<name>A0ABX0ANT0_9GAMM</name>